<evidence type="ECO:0000313" key="1">
    <source>
        <dbReference type="EMBL" id="RGC25376.1"/>
    </source>
</evidence>
<sequence length="161" mass="17977">METEGQGSTLVTYGQLAQDGAAFMLTLPDMDRIVSENFARNQDTRQVTFLSCDAETGEGGASMSSWYRSDSGDMVKQSCRNQTSCSAAWQEEDSGISIQYSNTGNGYEHTVEFAAAWDAGEKRYTVNETGAIENYGVLFQFEYNSDRYWRPSGGRVRCRMK</sequence>
<reference evidence="1 2" key="1">
    <citation type="submission" date="2018-08" db="EMBL/GenBank/DDBJ databases">
        <title>A genome reference for cultivated species of the human gut microbiota.</title>
        <authorList>
            <person name="Zou Y."/>
            <person name="Xue W."/>
            <person name="Luo G."/>
        </authorList>
    </citation>
    <scope>NUCLEOTIDE SEQUENCE [LARGE SCALE GENOMIC DNA]</scope>
    <source>
        <strain evidence="1 2">AF19-21</strain>
    </source>
</reference>
<dbReference type="AlphaFoldDB" id="A0A3E2WH60"/>
<accession>A0A3E2WH60</accession>
<evidence type="ECO:0000313" key="2">
    <source>
        <dbReference type="Proteomes" id="UP000261111"/>
    </source>
</evidence>
<gene>
    <name evidence="1" type="ORF">DWX41_20465</name>
</gene>
<comment type="caution">
    <text evidence="1">The sequence shown here is derived from an EMBL/GenBank/DDBJ whole genome shotgun (WGS) entry which is preliminary data.</text>
</comment>
<protein>
    <submittedName>
        <fullName evidence="1">Uncharacterized protein</fullName>
    </submittedName>
</protein>
<name>A0A3E2WH60_9FIRM</name>
<dbReference type="EMBL" id="QVIA01000032">
    <property type="protein sequence ID" value="RGC25376.1"/>
    <property type="molecule type" value="Genomic_DNA"/>
</dbReference>
<dbReference type="GeneID" id="93334755"/>
<dbReference type="RefSeq" id="WP_025656932.1">
    <property type="nucleotide sequence ID" value="NZ_QVIA01000032.1"/>
</dbReference>
<dbReference type="Proteomes" id="UP000261111">
    <property type="component" value="Unassembled WGS sequence"/>
</dbReference>
<proteinExistence type="predicted"/>
<organism evidence="1 2">
    <name type="scientific">Hungatella hathewayi</name>
    <dbReference type="NCBI Taxonomy" id="154046"/>
    <lineage>
        <taxon>Bacteria</taxon>
        <taxon>Bacillati</taxon>
        <taxon>Bacillota</taxon>
        <taxon>Clostridia</taxon>
        <taxon>Lachnospirales</taxon>
        <taxon>Lachnospiraceae</taxon>
        <taxon>Hungatella</taxon>
    </lineage>
</organism>